<evidence type="ECO:0000313" key="3">
    <source>
        <dbReference type="Proteomes" id="UP001205311"/>
    </source>
</evidence>
<dbReference type="EMBL" id="JAMTCP010000033">
    <property type="protein sequence ID" value="MCP2260949.1"/>
    <property type="molecule type" value="Genomic_DNA"/>
</dbReference>
<feature type="compositionally biased region" description="Basic and acidic residues" evidence="1">
    <location>
        <begin position="30"/>
        <end position="44"/>
    </location>
</feature>
<gene>
    <name evidence="2" type="ORF">LX15_004669</name>
</gene>
<proteinExistence type="predicted"/>
<evidence type="ECO:0000256" key="1">
    <source>
        <dbReference type="SAM" id="MobiDB-lite"/>
    </source>
</evidence>
<keyword evidence="3" id="KW-1185">Reference proteome</keyword>
<organism evidence="2 3">
    <name type="scientific">Streptoalloteichus tenebrarius (strain ATCC 17920 / DSM 40477 / JCM 4838 / CBS 697.72 / NBRC 16177 / NCIMB 11028 / NRRL B-12390 / A12253. 1 / ISP 5477)</name>
    <name type="common">Streptomyces tenebrarius</name>
    <dbReference type="NCBI Taxonomy" id="1933"/>
    <lineage>
        <taxon>Bacteria</taxon>
        <taxon>Bacillati</taxon>
        <taxon>Actinomycetota</taxon>
        <taxon>Actinomycetes</taxon>
        <taxon>Pseudonocardiales</taxon>
        <taxon>Pseudonocardiaceae</taxon>
        <taxon>Streptoalloteichus</taxon>
    </lineage>
</organism>
<accession>A0ABT1HZM2</accession>
<feature type="region of interest" description="Disordered" evidence="1">
    <location>
        <begin position="1"/>
        <end position="58"/>
    </location>
</feature>
<name>A0ABT1HZM2_STRSD</name>
<protein>
    <recommendedName>
        <fullName evidence="4">Transposase</fullName>
    </recommendedName>
</protein>
<comment type="caution">
    <text evidence="2">The sequence shown here is derived from an EMBL/GenBank/DDBJ whole genome shotgun (WGS) entry which is preliminary data.</text>
</comment>
<feature type="compositionally biased region" description="Low complexity" evidence="1">
    <location>
        <begin position="45"/>
        <end position="58"/>
    </location>
</feature>
<evidence type="ECO:0000313" key="2">
    <source>
        <dbReference type="EMBL" id="MCP2260949.1"/>
    </source>
</evidence>
<sequence length="58" mass="6518">MENCGRAVLTREARTQAGKRRWSPGSQGKDAAEQREPHNPRDRQGGQLWLLLGNQCDS</sequence>
<dbReference type="Proteomes" id="UP001205311">
    <property type="component" value="Unassembled WGS sequence"/>
</dbReference>
<reference evidence="2 3" key="1">
    <citation type="submission" date="2022-06" db="EMBL/GenBank/DDBJ databases">
        <title>Genomic Encyclopedia of Archaeal and Bacterial Type Strains, Phase II (KMG-II): from individual species to whole genera.</title>
        <authorList>
            <person name="Goeker M."/>
        </authorList>
    </citation>
    <scope>NUCLEOTIDE SEQUENCE [LARGE SCALE GENOMIC DNA]</scope>
    <source>
        <strain evidence="2 3">DSM 40477</strain>
    </source>
</reference>
<evidence type="ECO:0008006" key="4">
    <source>
        <dbReference type="Google" id="ProtNLM"/>
    </source>
</evidence>